<dbReference type="STRING" id="311180.SAMN04488050_103191"/>
<evidence type="ECO:0000313" key="1">
    <source>
        <dbReference type="EMBL" id="SFS65672.1"/>
    </source>
</evidence>
<sequence length="206" mass="23120">MALILSLHIPKTAGSTLVSAYRGAFGPRTLYHNAHPDIVYETSKRDLEERYDVIHGHLDLSRLKGIIDDDTKIVTFLRDPVQRVVSSYHYHTKPDVTGDVATLVKSRNMSLAEFAQLPGQSNLQSRMIAPIGRDRLNFIGFSETFSDSLARLSDHLGTALVNEANRNANPDKKVGSDYAISEDVRNILISRNQADQELYDWALRNI</sequence>
<gene>
    <name evidence="1" type="ORF">SAMN04488050_103191</name>
</gene>
<organism evidence="1 2">
    <name type="scientific">Alloyangia pacifica</name>
    <dbReference type="NCBI Taxonomy" id="311180"/>
    <lineage>
        <taxon>Bacteria</taxon>
        <taxon>Pseudomonadati</taxon>
        <taxon>Pseudomonadota</taxon>
        <taxon>Alphaproteobacteria</taxon>
        <taxon>Rhodobacterales</taxon>
        <taxon>Roseobacteraceae</taxon>
        <taxon>Alloyangia</taxon>
    </lineage>
</organism>
<evidence type="ECO:0000313" key="2">
    <source>
        <dbReference type="Proteomes" id="UP000199392"/>
    </source>
</evidence>
<dbReference type="GO" id="GO:0008146">
    <property type="term" value="F:sulfotransferase activity"/>
    <property type="evidence" value="ECO:0007669"/>
    <property type="project" value="InterPro"/>
</dbReference>
<keyword evidence="1" id="KW-0808">Transferase</keyword>
<accession>A0A1I6RLV4</accession>
<dbReference type="SUPFAM" id="SSF52540">
    <property type="entry name" value="P-loop containing nucleoside triphosphate hydrolases"/>
    <property type="match status" value="1"/>
</dbReference>
<dbReference type="EMBL" id="FOZW01000003">
    <property type="protein sequence ID" value="SFS65672.1"/>
    <property type="molecule type" value="Genomic_DNA"/>
</dbReference>
<dbReference type="GO" id="GO:0016020">
    <property type="term" value="C:membrane"/>
    <property type="evidence" value="ECO:0007669"/>
    <property type="project" value="InterPro"/>
</dbReference>
<reference evidence="2" key="1">
    <citation type="submission" date="2016-10" db="EMBL/GenBank/DDBJ databases">
        <authorList>
            <person name="Varghese N."/>
            <person name="Submissions S."/>
        </authorList>
    </citation>
    <scope>NUCLEOTIDE SEQUENCE [LARGE SCALE GENOMIC DNA]</scope>
    <source>
        <strain evidence="2">DSM 26894</strain>
    </source>
</reference>
<dbReference type="InterPro" id="IPR005331">
    <property type="entry name" value="Sulfotransferase"/>
</dbReference>
<dbReference type="Gene3D" id="3.40.50.300">
    <property type="entry name" value="P-loop containing nucleotide triphosphate hydrolases"/>
    <property type="match status" value="1"/>
</dbReference>
<dbReference type="InterPro" id="IPR027417">
    <property type="entry name" value="P-loop_NTPase"/>
</dbReference>
<proteinExistence type="predicted"/>
<dbReference type="RefSeq" id="WP_176806942.1">
    <property type="nucleotide sequence ID" value="NZ_FNCL01000022.1"/>
</dbReference>
<dbReference type="Pfam" id="PF03567">
    <property type="entry name" value="Sulfotransfer_2"/>
    <property type="match status" value="1"/>
</dbReference>
<keyword evidence="2" id="KW-1185">Reference proteome</keyword>
<name>A0A1I6RLV4_9RHOB</name>
<protein>
    <submittedName>
        <fullName evidence="1">Sulfotransferase family protein</fullName>
    </submittedName>
</protein>
<dbReference type="AlphaFoldDB" id="A0A1I6RLV4"/>
<dbReference type="Proteomes" id="UP000199392">
    <property type="component" value="Unassembled WGS sequence"/>
</dbReference>